<name>A0ABU7B0H1_9TELE</name>
<feature type="non-terminal residue" evidence="1">
    <location>
        <position position="1"/>
    </location>
</feature>
<sequence length="105" mass="11450">HRSVLWETEGVQTLRAAGSYQRDGTPLGGRSYATDGKNCLPYSSLGPYALDTLIDVRWVFPTSTGGLLWMYDSVAFSNYLFAALIKYICPCCLPAAPLTATAYTT</sequence>
<evidence type="ECO:0000313" key="2">
    <source>
        <dbReference type="Proteomes" id="UP001345963"/>
    </source>
</evidence>
<comment type="caution">
    <text evidence="1">The sequence shown here is derived from an EMBL/GenBank/DDBJ whole genome shotgun (WGS) entry which is preliminary data.</text>
</comment>
<reference evidence="1 2" key="1">
    <citation type="submission" date="2021-07" db="EMBL/GenBank/DDBJ databases">
        <authorList>
            <person name="Palmer J.M."/>
        </authorList>
    </citation>
    <scope>NUCLEOTIDE SEQUENCE [LARGE SCALE GENOMIC DNA]</scope>
    <source>
        <strain evidence="1 2">AT_MEX2019</strain>
        <tissue evidence="1">Muscle</tissue>
    </source>
</reference>
<gene>
    <name evidence="1" type="ORF">ATANTOWER_032112</name>
</gene>
<organism evidence="1 2">
    <name type="scientific">Ataeniobius toweri</name>
    <dbReference type="NCBI Taxonomy" id="208326"/>
    <lineage>
        <taxon>Eukaryota</taxon>
        <taxon>Metazoa</taxon>
        <taxon>Chordata</taxon>
        <taxon>Craniata</taxon>
        <taxon>Vertebrata</taxon>
        <taxon>Euteleostomi</taxon>
        <taxon>Actinopterygii</taxon>
        <taxon>Neopterygii</taxon>
        <taxon>Teleostei</taxon>
        <taxon>Neoteleostei</taxon>
        <taxon>Acanthomorphata</taxon>
        <taxon>Ovalentaria</taxon>
        <taxon>Atherinomorphae</taxon>
        <taxon>Cyprinodontiformes</taxon>
        <taxon>Goodeidae</taxon>
        <taxon>Ataeniobius</taxon>
    </lineage>
</organism>
<dbReference type="EMBL" id="JAHUTI010038793">
    <property type="protein sequence ID" value="MED6243971.1"/>
    <property type="molecule type" value="Genomic_DNA"/>
</dbReference>
<dbReference type="Proteomes" id="UP001345963">
    <property type="component" value="Unassembled WGS sequence"/>
</dbReference>
<protein>
    <submittedName>
        <fullName evidence="1">Uncharacterized protein</fullName>
    </submittedName>
</protein>
<keyword evidence="2" id="KW-1185">Reference proteome</keyword>
<evidence type="ECO:0000313" key="1">
    <source>
        <dbReference type="EMBL" id="MED6243971.1"/>
    </source>
</evidence>
<proteinExistence type="predicted"/>
<accession>A0ABU7B0H1</accession>